<keyword evidence="2" id="KW-1185">Reference proteome</keyword>
<dbReference type="EMBL" id="BDQF01000010">
    <property type="protein sequence ID" value="GAW81084.1"/>
    <property type="molecule type" value="Genomic_DNA"/>
</dbReference>
<gene>
    <name evidence="1" type="ORF">PGO_092840</name>
</gene>
<reference evidence="2" key="1">
    <citation type="submission" date="2017-04" db="EMBL/GenBank/DDBJ databases">
        <title>Plasmodium gonderi genome.</title>
        <authorList>
            <person name="Arisue N."/>
            <person name="Honma H."/>
            <person name="Kawai S."/>
            <person name="Tougan T."/>
            <person name="Tanabe K."/>
            <person name="Horii T."/>
        </authorList>
    </citation>
    <scope>NUCLEOTIDE SEQUENCE [LARGE SCALE GENOMIC DNA]</scope>
    <source>
        <strain evidence="2">ATCC 30045</strain>
    </source>
</reference>
<dbReference type="RefSeq" id="XP_028543673.1">
    <property type="nucleotide sequence ID" value="XM_028687872.1"/>
</dbReference>
<protein>
    <submittedName>
        <fullName evidence="1">Uncharacterized protein</fullName>
    </submittedName>
</protein>
<comment type="caution">
    <text evidence="1">The sequence shown here is derived from an EMBL/GenBank/DDBJ whole genome shotgun (WGS) entry which is preliminary data.</text>
</comment>
<dbReference type="AlphaFoldDB" id="A0A1Y1JLY9"/>
<proteinExistence type="predicted"/>
<accession>A0A1Y1JLY9</accession>
<evidence type="ECO:0000313" key="1">
    <source>
        <dbReference type="EMBL" id="GAW81084.1"/>
    </source>
</evidence>
<dbReference type="Proteomes" id="UP000195521">
    <property type="component" value="Unassembled WGS sequence"/>
</dbReference>
<dbReference type="GeneID" id="39747802"/>
<sequence length="124" mass="15024">MEEKLNSDKYILFEGENDVRISNFCYEYTEKAMKKRFSNSHTYKNLNSHNRISKWPCKDNVVFNYEKWEITPKCSRRYSQLSDLGMIGKHNLEKCLNKEDQKRRHKTPMLWLHDHTATYSTPER</sequence>
<name>A0A1Y1JLY9_PLAGO</name>
<evidence type="ECO:0000313" key="2">
    <source>
        <dbReference type="Proteomes" id="UP000195521"/>
    </source>
</evidence>
<organism evidence="1 2">
    <name type="scientific">Plasmodium gonderi</name>
    <dbReference type="NCBI Taxonomy" id="77519"/>
    <lineage>
        <taxon>Eukaryota</taxon>
        <taxon>Sar</taxon>
        <taxon>Alveolata</taxon>
        <taxon>Apicomplexa</taxon>
        <taxon>Aconoidasida</taxon>
        <taxon>Haemosporida</taxon>
        <taxon>Plasmodiidae</taxon>
        <taxon>Plasmodium</taxon>
        <taxon>Plasmodium (Plasmodium)</taxon>
    </lineage>
</organism>
<dbReference type="OMA" id="RMSKWAC"/>
<dbReference type="OrthoDB" id="370564at2759"/>